<accession>D2RGM3</accession>
<name>D2RGM3_ARCPA</name>
<dbReference type="SUPFAM" id="SSF53659">
    <property type="entry name" value="Isocitrate/Isopropylmalate dehydrogenase-like"/>
    <property type="match status" value="1"/>
</dbReference>
<evidence type="ECO:0000256" key="1">
    <source>
        <dbReference type="ARBA" id="ARBA00001946"/>
    </source>
</evidence>
<keyword evidence="3" id="KW-0479">Metal-binding</keyword>
<dbReference type="NCBIfam" id="TIGR02088">
    <property type="entry name" value="LEU3_arch"/>
    <property type="match status" value="1"/>
</dbReference>
<dbReference type="GO" id="GO:0006102">
    <property type="term" value="P:isocitrate metabolic process"/>
    <property type="evidence" value="ECO:0007669"/>
    <property type="project" value="TreeGrafter"/>
</dbReference>
<evidence type="ECO:0000256" key="2">
    <source>
        <dbReference type="ARBA" id="ARBA00007769"/>
    </source>
</evidence>
<dbReference type="eggNOG" id="arCOG01163">
    <property type="taxonomic scope" value="Archaea"/>
</dbReference>
<keyword evidence="4" id="KW-0460">Magnesium</keyword>
<dbReference type="GO" id="GO:0019298">
    <property type="term" value="P:coenzyme B biosynthetic process"/>
    <property type="evidence" value="ECO:0007669"/>
    <property type="project" value="UniProtKB-ARBA"/>
</dbReference>
<dbReference type="InterPro" id="IPR019818">
    <property type="entry name" value="IsoCit/isopropylmalate_DH_CS"/>
</dbReference>
<gene>
    <name evidence="8" type="ordered locus">Arcpr_0379</name>
</gene>
<proteinExistence type="inferred from homology"/>
<dbReference type="GeneID" id="8739035"/>
<dbReference type="SMART" id="SM01329">
    <property type="entry name" value="Iso_dh"/>
    <property type="match status" value="1"/>
</dbReference>
<keyword evidence="9" id="KW-1185">Reference proteome</keyword>
<protein>
    <submittedName>
        <fullName evidence="8">Isopropylmalate/isohomocitrate dehydrogenase</fullName>
        <ecNumber evidence="8">1.1.1.85</ecNumber>
    </submittedName>
</protein>
<comment type="cofactor">
    <cofactor evidence="1">
        <name>Mg(2+)</name>
        <dbReference type="ChEBI" id="CHEBI:18420"/>
    </cofactor>
</comment>
<dbReference type="Proteomes" id="UP000001901">
    <property type="component" value="Chromosome"/>
</dbReference>
<sequence>MKKIVVIPGDGIGKEVIPATLHILQGLDLPFEYVYAEAGDECFEKYGTPLPEETLELCKESDAILFGAVGETAADVIVKLRQELDLFANVRPAKSMRGVKCLYDNVDLVVVRENTECLYKGYEFDVGDSAVAMRVITRKGCERIVKFAFEFAKREGRKKVTALHKANVLKKTCGLFKRTFYEIARNYDIEANDYYIDAGCLYLVTKPWIFDVIVTTNLFGDIVSDLTAGLVGGLGLAPSANIGERYALFEPVHGSAPDIAGKGIANPTATILSACMMLRHLGFSEVAEKIEKALKKVIAEGKTTPDLGGNLKTMEFAEEVLKACREV</sequence>
<dbReference type="STRING" id="572546.Arcpr_0379"/>
<organism evidence="8 9">
    <name type="scientific">Archaeoglobus profundus (strain DSM 5631 / JCM 9629 / NBRC 100127 / Av18)</name>
    <dbReference type="NCBI Taxonomy" id="572546"/>
    <lineage>
        <taxon>Archaea</taxon>
        <taxon>Methanobacteriati</taxon>
        <taxon>Methanobacteriota</taxon>
        <taxon>Archaeoglobi</taxon>
        <taxon>Archaeoglobales</taxon>
        <taxon>Archaeoglobaceae</taxon>
        <taxon>Archaeoglobus</taxon>
    </lineage>
</organism>
<dbReference type="EMBL" id="CP001857">
    <property type="protein sequence ID" value="ADB57448.1"/>
    <property type="molecule type" value="Genomic_DNA"/>
</dbReference>
<dbReference type="GO" id="GO:0003862">
    <property type="term" value="F:3-isopropylmalate dehydrogenase activity"/>
    <property type="evidence" value="ECO:0007669"/>
    <property type="project" value="UniProtKB-EC"/>
</dbReference>
<keyword evidence="5 8" id="KW-0560">Oxidoreductase</keyword>
<evidence type="ECO:0000256" key="4">
    <source>
        <dbReference type="ARBA" id="ARBA00022842"/>
    </source>
</evidence>
<evidence type="ECO:0000256" key="6">
    <source>
        <dbReference type="ARBA" id="ARBA00023027"/>
    </source>
</evidence>
<dbReference type="HOGENOM" id="CLU_031953_0_1_2"/>
<evidence type="ECO:0000259" key="7">
    <source>
        <dbReference type="SMART" id="SM01329"/>
    </source>
</evidence>
<feature type="domain" description="Isopropylmalate dehydrogenase-like" evidence="7">
    <location>
        <begin position="3"/>
        <end position="320"/>
    </location>
</feature>
<dbReference type="PROSITE" id="PS00470">
    <property type="entry name" value="IDH_IMDH"/>
    <property type="match status" value="1"/>
</dbReference>
<dbReference type="GO" id="GO:0004449">
    <property type="term" value="F:isocitrate dehydrogenase (NAD+) activity"/>
    <property type="evidence" value="ECO:0007669"/>
    <property type="project" value="TreeGrafter"/>
</dbReference>
<evidence type="ECO:0000256" key="5">
    <source>
        <dbReference type="ARBA" id="ARBA00023002"/>
    </source>
</evidence>
<evidence type="ECO:0000313" key="9">
    <source>
        <dbReference type="Proteomes" id="UP000001901"/>
    </source>
</evidence>
<dbReference type="Gene3D" id="3.40.718.10">
    <property type="entry name" value="Isopropylmalate Dehydrogenase"/>
    <property type="match status" value="1"/>
</dbReference>
<dbReference type="GO" id="GO:0009098">
    <property type="term" value="P:L-leucine biosynthetic process"/>
    <property type="evidence" value="ECO:0007669"/>
    <property type="project" value="InterPro"/>
</dbReference>
<dbReference type="GO" id="GO:0006099">
    <property type="term" value="P:tricarboxylic acid cycle"/>
    <property type="evidence" value="ECO:0007669"/>
    <property type="project" value="TreeGrafter"/>
</dbReference>
<dbReference type="PANTHER" id="PTHR11835:SF34">
    <property type="entry name" value="ISOCITRATE DEHYDROGENASE [NAD] SUBUNIT ALPHA, MITOCHONDRIAL"/>
    <property type="match status" value="1"/>
</dbReference>
<comment type="similarity">
    <text evidence="2">Belongs to the isocitrate and isopropylmalate dehydrogenases family.</text>
</comment>
<dbReference type="AlphaFoldDB" id="D2RGM3"/>
<dbReference type="InterPro" id="IPR011828">
    <property type="entry name" value="LEU3_arc"/>
</dbReference>
<dbReference type="KEGG" id="apo:Arcpr_0379"/>
<dbReference type="GO" id="GO:0000287">
    <property type="term" value="F:magnesium ion binding"/>
    <property type="evidence" value="ECO:0007669"/>
    <property type="project" value="InterPro"/>
</dbReference>
<reference evidence="8 9" key="1">
    <citation type="journal article" date="2010" name="Stand. Genomic Sci.">
        <title>Complete genome sequence of Archaeoglobus profundus type strain (AV18).</title>
        <authorList>
            <person name="von Jan M."/>
            <person name="Lapidus A."/>
            <person name="Del Rio T.G."/>
            <person name="Copeland A."/>
            <person name="Tice H."/>
            <person name="Cheng J.F."/>
            <person name="Lucas S."/>
            <person name="Chen F."/>
            <person name="Nolan M."/>
            <person name="Goodwin L."/>
            <person name="Han C."/>
            <person name="Pitluck S."/>
            <person name="Liolios K."/>
            <person name="Ivanova N."/>
            <person name="Mavromatis K."/>
            <person name="Ovchinnikova G."/>
            <person name="Chertkov O."/>
            <person name="Pati A."/>
            <person name="Chen A."/>
            <person name="Palaniappan K."/>
            <person name="Land M."/>
            <person name="Hauser L."/>
            <person name="Chang Y.J."/>
            <person name="Jeffries C.D."/>
            <person name="Saunders E."/>
            <person name="Brettin T."/>
            <person name="Detter J.C."/>
            <person name="Chain P."/>
            <person name="Eichinger K."/>
            <person name="Huber H."/>
            <person name="Spring S."/>
            <person name="Rohde M."/>
            <person name="Goker M."/>
            <person name="Wirth R."/>
            <person name="Woyke T."/>
            <person name="Bristow J."/>
            <person name="Eisen J.A."/>
            <person name="Markowitz V."/>
            <person name="Hugenholtz P."/>
            <person name="Kyrpides N.C."/>
            <person name="Klenk H.P."/>
        </authorList>
    </citation>
    <scope>NUCLEOTIDE SEQUENCE [LARGE SCALE GENOMIC DNA]</scope>
    <source>
        <strain evidence="9">DSM 5631 / JCM 9629 / NBRC 100127 / Av18</strain>
    </source>
</reference>
<dbReference type="PANTHER" id="PTHR11835">
    <property type="entry name" value="DECARBOXYLATING DEHYDROGENASES-ISOCITRATE, ISOPROPYLMALATE, TARTRATE"/>
    <property type="match status" value="1"/>
</dbReference>
<dbReference type="InterPro" id="IPR024084">
    <property type="entry name" value="IsoPropMal-DH-like_dom"/>
</dbReference>
<keyword evidence="6" id="KW-0520">NAD</keyword>
<dbReference type="GO" id="GO:0051287">
    <property type="term" value="F:NAD binding"/>
    <property type="evidence" value="ECO:0007669"/>
    <property type="project" value="InterPro"/>
</dbReference>
<dbReference type="OrthoDB" id="6813at2157"/>
<evidence type="ECO:0000313" key="8">
    <source>
        <dbReference type="EMBL" id="ADB57448.1"/>
    </source>
</evidence>
<evidence type="ECO:0000256" key="3">
    <source>
        <dbReference type="ARBA" id="ARBA00022723"/>
    </source>
</evidence>
<dbReference type="EC" id="1.1.1.85" evidence="8"/>
<dbReference type="Pfam" id="PF00180">
    <property type="entry name" value="Iso_dh"/>
    <property type="match status" value="1"/>
</dbReference>
<dbReference type="PaxDb" id="572546-Arcpr_0379"/>
<dbReference type="FunFam" id="3.40.718.10:FF:000019">
    <property type="entry name" value="Homoisocitrate dehydrogenase"/>
    <property type="match status" value="1"/>
</dbReference>
<dbReference type="RefSeq" id="WP_012939784.1">
    <property type="nucleotide sequence ID" value="NC_013741.1"/>
</dbReference>